<dbReference type="GO" id="GO:0008360">
    <property type="term" value="P:regulation of cell shape"/>
    <property type="evidence" value="ECO:0007669"/>
    <property type="project" value="UniProtKB-KW"/>
</dbReference>
<protein>
    <submittedName>
        <fullName evidence="12">Penicillin-binding protein</fullName>
    </submittedName>
</protein>
<comment type="caution">
    <text evidence="12">The sequence shown here is derived from an EMBL/GenBank/DDBJ whole genome shotgun (WGS) entry which is preliminary data.</text>
</comment>
<dbReference type="AlphaFoldDB" id="A0A2T2YP92"/>
<organism evidence="12 13">
    <name type="scientific">Adhaeribacter arboris</name>
    <dbReference type="NCBI Taxonomy" id="2072846"/>
    <lineage>
        <taxon>Bacteria</taxon>
        <taxon>Pseudomonadati</taxon>
        <taxon>Bacteroidota</taxon>
        <taxon>Cytophagia</taxon>
        <taxon>Cytophagales</taxon>
        <taxon>Hymenobacteraceae</taxon>
        <taxon>Adhaeribacter</taxon>
    </lineage>
</organism>
<dbReference type="EMBL" id="PYFT01000001">
    <property type="protein sequence ID" value="PSR57308.1"/>
    <property type="molecule type" value="Genomic_DNA"/>
</dbReference>
<keyword evidence="13" id="KW-1185">Reference proteome</keyword>
<sequence>MITRVERKYPVDLVIGKADYVGVKTVIMRDIAVIPKGADTLFTTDSVDAEISLWTIFKGHVVFSDLKIANAFLTARKTKNQNNYGFLIRKKTPAAPRDTTQGRNYGEILNRVIETAFENVPDAVTFRNLLVTYESEKRNIRVDMPLLTVEDGDISTSLTVQTDSLINRMHVDGSINPDDYQLSANLYTTDTAGIRIPYIKDKYGAKLSFDSLKVSLTDKVYRKNRLTIKGEGRMNKLLVNHPKIADGDVQIDKGAIDYVVTIGENYYSLDTLSRVTVNKMVVYPQARFITKPSKRVALKVYSAQTEANDFFQSLPKGMFEALEGIKAQGYLSYKMNFYVDLAQIDSLRFNSDLEGKNFTILQYGKTDLREMNQPFEHTVYEYGKPLRTFIVGPQNPNFTPYNQISNYLKNSILTSEDYGFFKHKGFHEGAFRHSMITNLKEKNFTRGGSTISMQLVKNVFLTRKKTVARKVEEMLIVWLIENNRITSKQRMYEVYLNIIEWGPNVYGVKEASRFFFEKYPSELNLAESLFLTSIIPRPKAYRYSFDAYGNLRSRPRYFFKLISGIMLRRGLISREDYDNLYPHVNLAGRARDLIVTATPQPDTTAVDSLQIDLVTPIDLLD</sequence>
<evidence type="ECO:0000256" key="7">
    <source>
        <dbReference type="ARBA" id="ARBA00022984"/>
    </source>
</evidence>
<dbReference type="GO" id="GO:0071555">
    <property type="term" value="P:cell wall organization"/>
    <property type="evidence" value="ECO:0007669"/>
    <property type="project" value="UniProtKB-KW"/>
</dbReference>
<evidence type="ECO:0000256" key="1">
    <source>
        <dbReference type="ARBA" id="ARBA00022475"/>
    </source>
</evidence>
<evidence type="ECO:0000256" key="5">
    <source>
        <dbReference type="ARBA" id="ARBA00022692"/>
    </source>
</evidence>
<keyword evidence="4" id="KW-0808">Transferase</keyword>
<dbReference type="Proteomes" id="UP000240357">
    <property type="component" value="Unassembled WGS sequence"/>
</dbReference>
<keyword evidence="8" id="KW-1133">Transmembrane helix</keyword>
<dbReference type="InterPro" id="IPR001264">
    <property type="entry name" value="Glyco_trans_51"/>
</dbReference>
<evidence type="ECO:0000256" key="2">
    <source>
        <dbReference type="ARBA" id="ARBA00022519"/>
    </source>
</evidence>
<dbReference type="InterPro" id="IPR036950">
    <property type="entry name" value="PBP_transglycosylase"/>
</dbReference>
<keyword evidence="5" id="KW-0812">Transmembrane</keyword>
<evidence type="ECO:0000313" key="12">
    <source>
        <dbReference type="EMBL" id="PSR57308.1"/>
    </source>
</evidence>
<dbReference type="GO" id="GO:0016020">
    <property type="term" value="C:membrane"/>
    <property type="evidence" value="ECO:0007669"/>
    <property type="project" value="InterPro"/>
</dbReference>
<evidence type="ECO:0000259" key="11">
    <source>
        <dbReference type="Pfam" id="PF00912"/>
    </source>
</evidence>
<keyword evidence="6" id="KW-0133">Cell shape</keyword>
<name>A0A2T2YP92_9BACT</name>
<dbReference type="GO" id="GO:0009274">
    <property type="term" value="C:peptidoglycan-based cell wall"/>
    <property type="evidence" value="ECO:0007669"/>
    <property type="project" value="InterPro"/>
</dbReference>
<dbReference type="PANTHER" id="PTHR30400:SF0">
    <property type="entry name" value="BIOSYNTHETIC PEPTIDOGLYCAN TRANSGLYCOSYLASE"/>
    <property type="match status" value="1"/>
</dbReference>
<dbReference type="Gene3D" id="1.10.3810.10">
    <property type="entry name" value="Biosynthetic peptidoglycan transglycosylase-like"/>
    <property type="match status" value="1"/>
</dbReference>
<evidence type="ECO:0000256" key="10">
    <source>
        <dbReference type="ARBA" id="ARBA00023316"/>
    </source>
</evidence>
<keyword evidence="3" id="KW-0328">Glycosyltransferase</keyword>
<dbReference type="SUPFAM" id="SSF53955">
    <property type="entry name" value="Lysozyme-like"/>
    <property type="match status" value="1"/>
</dbReference>
<dbReference type="OrthoDB" id="9766909at2"/>
<reference evidence="12 13" key="1">
    <citation type="submission" date="2018-03" db="EMBL/GenBank/DDBJ databases">
        <title>Adhaeribacter sp. HMF7605 Genome sequencing and assembly.</title>
        <authorList>
            <person name="Kang H."/>
            <person name="Kang J."/>
            <person name="Cha I."/>
            <person name="Kim H."/>
            <person name="Joh K."/>
        </authorList>
    </citation>
    <scope>NUCLEOTIDE SEQUENCE [LARGE SCALE GENOMIC DNA]</scope>
    <source>
        <strain evidence="12 13">HMF7605</strain>
    </source>
</reference>
<keyword evidence="9" id="KW-0472">Membrane</keyword>
<keyword evidence="1" id="KW-1003">Cell membrane</keyword>
<dbReference type="GO" id="GO:0009252">
    <property type="term" value="P:peptidoglycan biosynthetic process"/>
    <property type="evidence" value="ECO:0007669"/>
    <property type="project" value="UniProtKB-KW"/>
</dbReference>
<evidence type="ECO:0000256" key="9">
    <source>
        <dbReference type="ARBA" id="ARBA00023136"/>
    </source>
</evidence>
<gene>
    <name evidence="12" type="ORF">AHMF7605_14080</name>
</gene>
<keyword evidence="7" id="KW-0573">Peptidoglycan synthesis</keyword>
<keyword evidence="2" id="KW-0997">Cell inner membrane</keyword>
<evidence type="ECO:0000256" key="6">
    <source>
        <dbReference type="ARBA" id="ARBA00022960"/>
    </source>
</evidence>
<dbReference type="Pfam" id="PF00912">
    <property type="entry name" value="Transgly"/>
    <property type="match status" value="1"/>
</dbReference>
<evidence type="ECO:0000313" key="13">
    <source>
        <dbReference type="Proteomes" id="UP000240357"/>
    </source>
</evidence>
<feature type="domain" description="Glycosyl transferase family 51" evidence="11">
    <location>
        <begin position="385"/>
        <end position="554"/>
    </location>
</feature>
<evidence type="ECO:0000256" key="4">
    <source>
        <dbReference type="ARBA" id="ARBA00022679"/>
    </source>
</evidence>
<accession>A0A2T2YP92</accession>
<proteinExistence type="predicted"/>
<dbReference type="PANTHER" id="PTHR30400">
    <property type="entry name" value="MONOFUNCTIONAL BIOSYNTHETIC PEPTIDOGLYCAN TRANSGLYCOSYLASE"/>
    <property type="match status" value="1"/>
</dbReference>
<dbReference type="InterPro" id="IPR011812">
    <property type="entry name" value="Pep_trsgly"/>
</dbReference>
<evidence type="ECO:0000256" key="8">
    <source>
        <dbReference type="ARBA" id="ARBA00022989"/>
    </source>
</evidence>
<evidence type="ECO:0000256" key="3">
    <source>
        <dbReference type="ARBA" id="ARBA00022676"/>
    </source>
</evidence>
<dbReference type="GO" id="GO:0016763">
    <property type="term" value="F:pentosyltransferase activity"/>
    <property type="evidence" value="ECO:0007669"/>
    <property type="project" value="InterPro"/>
</dbReference>
<keyword evidence="10" id="KW-0961">Cell wall biogenesis/degradation</keyword>
<dbReference type="InterPro" id="IPR023346">
    <property type="entry name" value="Lysozyme-like_dom_sf"/>
</dbReference>